<dbReference type="SUPFAM" id="SSF90229">
    <property type="entry name" value="CCCH zinc finger"/>
    <property type="match status" value="2"/>
</dbReference>
<keyword evidence="3 5" id="KW-0863">Zinc-finger</keyword>
<feature type="zinc finger region" description="C3H1-type" evidence="5">
    <location>
        <begin position="49"/>
        <end position="77"/>
    </location>
</feature>
<keyword evidence="4 5" id="KW-0862">Zinc</keyword>
<feature type="domain" description="C3H1-type" evidence="7">
    <location>
        <begin position="5"/>
        <end position="33"/>
    </location>
</feature>
<dbReference type="EMBL" id="BEGY01000085">
    <property type="protein sequence ID" value="GAX82738.1"/>
    <property type="molecule type" value="Genomic_DNA"/>
</dbReference>
<dbReference type="FunFam" id="4.10.1000.10:FF:000001">
    <property type="entry name" value="zinc finger CCCH domain-containing protein 15-like"/>
    <property type="match status" value="1"/>
</dbReference>
<dbReference type="OrthoDB" id="544074at2759"/>
<proteinExistence type="predicted"/>
<feature type="region of interest" description="Disordered" evidence="6">
    <location>
        <begin position="92"/>
        <end position="111"/>
    </location>
</feature>
<reference evidence="8 9" key="1">
    <citation type="submission" date="2017-08" db="EMBL/GenBank/DDBJ databases">
        <title>Acidophilic green algal genome provides insights into adaptation to an acidic environment.</title>
        <authorList>
            <person name="Hirooka S."/>
            <person name="Hirose Y."/>
            <person name="Kanesaki Y."/>
            <person name="Higuchi S."/>
            <person name="Fujiwara T."/>
            <person name="Onuma R."/>
            <person name="Era A."/>
            <person name="Ohbayashi R."/>
            <person name="Uzuka A."/>
            <person name="Nozaki H."/>
            <person name="Yoshikawa H."/>
            <person name="Miyagishima S.Y."/>
        </authorList>
    </citation>
    <scope>NUCLEOTIDE SEQUENCE [LARGE SCALE GENOMIC DNA]</scope>
    <source>
        <strain evidence="8 9">NIES-2499</strain>
    </source>
</reference>
<keyword evidence="2" id="KW-0677">Repeat</keyword>
<protein>
    <recommendedName>
        <fullName evidence="7">C3H1-type domain-containing protein</fullName>
    </recommendedName>
</protein>
<dbReference type="GO" id="GO:0008270">
    <property type="term" value="F:zinc ion binding"/>
    <property type="evidence" value="ECO:0007669"/>
    <property type="project" value="UniProtKB-KW"/>
</dbReference>
<dbReference type="InterPro" id="IPR000571">
    <property type="entry name" value="Znf_CCCH"/>
</dbReference>
<evidence type="ECO:0000313" key="8">
    <source>
        <dbReference type="EMBL" id="GAX82738.1"/>
    </source>
</evidence>
<dbReference type="SMART" id="SM00356">
    <property type="entry name" value="ZnF_C3H1"/>
    <property type="match status" value="2"/>
</dbReference>
<evidence type="ECO:0000256" key="5">
    <source>
        <dbReference type="PROSITE-ProRule" id="PRU00723"/>
    </source>
</evidence>
<dbReference type="AlphaFoldDB" id="A0A250XI38"/>
<gene>
    <name evidence="8" type="ORF">CEUSTIGMA_g10164.t1</name>
</gene>
<evidence type="ECO:0000313" key="9">
    <source>
        <dbReference type="Proteomes" id="UP000232323"/>
    </source>
</evidence>
<dbReference type="Gene3D" id="4.10.1000.10">
    <property type="entry name" value="Zinc finger, CCCH-type"/>
    <property type="match status" value="2"/>
</dbReference>
<dbReference type="PANTHER" id="PTHR12547:SF18">
    <property type="entry name" value="PROTEIN TIS11"/>
    <property type="match status" value="1"/>
</dbReference>
<dbReference type="InterPro" id="IPR045877">
    <property type="entry name" value="ZFP36-like"/>
</dbReference>
<feature type="compositionally biased region" description="Polar residues" evidence="6">
    <location>
        <begin position="92"/>
        <end position="104"/>
    </location>
</feature>
<dbReference type="STRING" id="1157962.A0A250XI38"/>
<name>A0A250XI38_9CHLO</name>
<feature type="region of interest" description="Disordered" evidence="6">
    <location>
        <begin position="116"/>
        <end position="137"/>
    </location>
</feature>
<evidence type="ECO:0000256" key="2">
    <source>
        <dbReference type="ARBA" id="ARBA00022737"/>
    </source>
</evidence>
<comment type="caution">
    <text evidence="8">The sequence shown here is derived from an EMBL/GenBank/DDBJ whole genome shotgun (WGS) entry which is preliminary data.</text>
</comment>
<evidence type="ECO:0000256" key="6">
    <source>
        <dbReference type="SAM" id="MobiDB-lite"/>
    </source>
</evidence>
<evidence type="ECO:0000259" key="7">
    <source>
        <dbReference type="PROSITE" id="PS50103"/>
    </source>
</evidence>
<keyword evidence="9" id="KW-1185">Reference proteome</keyword>
<evidence type="ECO:0000256" key="4">
    <source>
        <dbReference type="ARBA" id="ARBA00022833"/>
    </source>
</evidence>
<dbReference type="PROSITE" id="PS50103">
    <property type="entry name" value="ZF_C3H1"/>
    <property type="match status" value="2"/>
</dbReference>
<evidence type="ECO:0000256" key="1">
    <source>
        <dbReference type="ARBA" id="ARBA00022723"/>
    </source>
</evidence>
<dbReference type="InterPro" id="IPR036855">
    <property type="entry name" value="Znf_CCCH_sf"/>
</dbReference>
<feature type="domain" description="C3H1-type" evidence="7">
    <location>
        <begin position="49"/>
        <end position="77"/>
    </location>
</feature>
<dbReference type="GO" id="GO:0003729">
    <property type="term" value="F:mRNA binding"/>
    <property type="evidence" value="ECO:0007669"/>
    <property type="project" value="InterPro"/>
</dbReference>
<dbReference type="Pfam" id="PF00642">
    <property type="entry name" value="zf-CCCH"/>
    <property type="match status" value="2"/>
</dbReference>
<organism evidence="8 9">
    <name type="scientific">Chlamydomonas eustigma</name>
    <dbReference type="NCBI Taxonomy" id="1157962"/>
    <lineage>
        <taxon>Eukaryota</taxon>
        <taxon>Viridiplantae</taxon>
        <taxon>Chlorophyta</taxon>
        <taxon>core chlorophytes</taxon>
        <taxon>Chlorophyceae</taxon>
        <taxon>CS clade</taxon>
        <taxon>Chlamydomonadales</taxon>
        <taxon>Chlamydomonadaceae</taxon>
        <taxon>Chlamydomonas</taxon>
    </lineage>
</organism>
<evidence type="ECO:0000256" key="3">
    <source>
        <dbReference type="ARBA" id="ARBA00022771"/>
    </source>
</evidence>
<accession>A0A250XI38</accession>
<dbReference type="PANTHER" id="PTHR12547">
    <property type="entry name" value="CCCH ZINC FINGER/TIS11-RELATED"/>
    <property type="match status" value="1"/>
</dbReference>
<keyword evidence="1 5" id="KW-0479">Metal-binding</keyword>
<sequence>MSSSDHKSIICKAWKAGKICPFADRCMFAHGVHELQMPKQKSKQDGTNLYKTSICNTWKVQSSCNMGHKCNFAHGDHELRLRGNNFTTKQQHLPTEANLSTSSRKPVLESERQKAKVGATAGEQRRPGFSGHLPLKSTSDAQEMIKKAIAISDKDLMRKGMQSLVCHVRRAIA</sequence>
<feature type="zinc finger region" description="C3H1-type" evidence="5">
    <location>
        <begin position="5"/>
        <end position="33"/>
    </location>
</feature>
<dbReference type="Proteomes" id="UP000232323">
    <property type="component" value="Unassembled WGS sequence"/>
</dbReference>